<keyword evidence="3 7" id="KW-0418">Kinase</keyword>
<dbReference type="PANTHER" id="PTHR43289:SF34">
    <property type="entry name" value="SERINE_THREONINE-PROTEIN KINASE YBDM-RELATED"/>
    <property type="match status" value="1"/>
</dbReference>
<evidence type="ECO:0000313" key="8">
    <source>
        <dbReference type="Proteomes" id="UP000193834"/>
    </source>
</evidence>
<feature type="binding site" evidence="5">
    <location>
        <position position="47"/>
    </location>
    <ligand>
        <name>ATP</name>
        <dbReference type="ChEBI" id="CHEBI:30616"/>
    </ligand>
</feature>
<keyword evidence="2 5" id="KW-0547">Nucleotide-binding</keyword>
<dbReference type="InterPro" id="IPR017441">
    <property type="entry name" value="Protein_kinase_ATP_BS"/>
</dbReference>
<reference evidence="7 8" key="1">
    <citation type="submission" date="2017-04" db="EMBL/GenBank/DDBJ databases">
        <authorList>
            <person name="Afonso C.L."/>
            <person name="Miller P.J."/>
            <person name="Scott M.A."/>
            <person name="Spackman E."/>
            <person name="Goraichik I."/>
            <person name="Dimitrov K.M."/>
            <person name="Suarez D.L."/>
            <person name="Swayne D.E."/>
        </authorList>
    </citation>
    <scope>NUCLEOTIDE SEQUENCE [LARGE SCALE GENOMIC DNA]</scope>
    <source>
        <strain evidence="7 8">11</strain>
    </source>
</reference>
<dbReference type="SUPFAM" id="SSF56112">
    <property type="entry name" value="Protein kinase-like (PK-like)"/>
    <property type="match status" value="1"/>
</dbReference>
<evidence type="ECO:0000256" key="1">
    <source>
        <dbReference type="ARBA" id="ARBA00022679"/>
    </source>
</evidence>
<gene>
    <name evidence="7" type="ORF">SAMN06295960_1394</name>
</gene>
<dbReference type="InterPro" id="IPR011009">
    <property type="entry name" value="Kinase-like_dom_sf"/>
</dbReference>
<evidence type="ECO:0000256" key="4">
    <source>
        <dbReference type="ARBA" id="ARBA00022840"/>
    </source>
</evidence>
<dbReference type="PANTHER" id="PTHR43289">
    <property type="entry name" value="MITOGEN-ACTIVATED PROTEIN KINASE KINASE KINASE 20-RELATED"/>
    <property type="match status" value="1"/>
</dbReference>
<dbReference type="SMART" id="SM00220">
    <property type="entry name" value="S_TKc"/>
    <property type="match status" value="1"/>
</dbReference>
<dbReference type="GO" id="GO:0004674">
    <property type="term" value="F:protein serine/threonine kinase activity"/>
    <property type="evidence" value="ECO:0007669"/>
    <property type="project" value="UniProtKB-KW"/>
</dbReference>
<name>A0A1X7JAT3_9BACL</name>
<accession>A0A1X7JAT3</accession>
<dbReference type="Proteomes" id="UP000193834">
    <property type="component" value="Unassembled WGS sequence"/>
</dbReference>
<dbReference type="InterPro" id="IPR008271">
    <property type="entry name" value="Ser/Thr_kinase_AS"/>
</dbReference>
<dbReference type="InterPro" id="IPR000719">
    <property type="entry name" value="Prot_kinase_dom"/>
</dbReference>
<organism evidence="7 8">
    <name type="scientific">Paenibacillus aquistagni</name>
    <dbReference type="NCBI Taxonomy" id="1852522"/>
    <lineage>
        <taxon>Bacteria</taxon>
        <taxon>Bacillati</taxon>
        <taxon>Bacillota</taxon>
        <taxon>Bacilli</taxon>
        <taxon>Bacillales</taxon>
        <taxon>Paenibacillaceae</taxon>
        <taxon>Paenibacillus</taxon>
    </lineage>
</organism>
<dbReference type="GO" id="GO:0005524">
    <property type="term" value="F:ATP binding"/>
    <property type="evidence" value="ECO:0007669"/>
    <property type="project" value="UniProtKB-UniRule"/>
</dbReference>
<dbReference type="Pfam" id="PF00069">
    <property type="entry name" value="Pkinase"/>
    <property type="match status" value="1"/>
</dbReference>
<dbReference type="AlphaFoldDB" id="A0A1X7JAT3"/>
<evidence type="ECO:0000256" key="2">
    <source>
        <dbReference type="ARBA" id="ARBA00022741"/>
    </source>
</evidence>
<keyword evidence="7" id="KW-0723">Serine/threonine-protein kinase</keyword>
<dbReference type="RefSeq" id="WP_170936537.1">
    <property type="nucleotide sequence ID" value="NZ_FXAZ01000001.1"/>
</dbReference>
<dbReference type="STRING" id="1852522.SAMN06295960_1394"/>
<proteinExistence type="predicted"/>
<dbReference type="EMBL" id="FXAZ01000001">
    <property type="protein sequence ID" value="SMG24656.1"/>
    <property type="molecule type" value="Genomic_DNA"/>
</dbReference>
<sequence length="503" mass="57294">MRPASRLEVGSLFQQRYRIEKLIGVGGMGYVYLASDLRLMGKTWAIKESIPIHYNQAHLLQEAKWLTELKHPNLPLIVDFYPPHEDDRAYLVMEYIDGETLAERISRQSITFREAVDLCIQLCDALSYLHGHSPPIIYRDMKPSNVMLTRLGQVKLIDFGIARAHKDEISSDTIKLGTLGFAAPEQYEDVQSDARTDLYGVGALMAFVLSDGHWQGHNSFRASMLRSDVPESMVSIILKLLSKRPADRYQDAHSLRTDLHGCLLTASAGNASQQDLVQPYSTGALNKGIVIACMSAAAGLGCTHASILIANVLNRTAHGRIAFIDYSSTELSVVEQLSTFIDGEERFYQEEQKLRYQGVDYFHTSHLKRKHDGNFLPFLLHEYDYIVLDIGFSQSSDHVDEFMRAAFSLLIHSISAWKHQQCMQAVHLLEERRFNQWICAVPHAGDKELRSSAARSYGRHLISVPTVSNPFMIDERIEKWLEQWFQSAAKKKRRFYFHKWLSS</sequence>
<evidence type="ECO:0000313" key="7">
    <source>
        <dbReference type="EMBL" id="SMG24656.1"/>
    </source>
</evidence>
<dbReference type="PROSITE" id="PS00107">
    <property type="entry name" value="PROTEIN_KINASE_ATP"/>
    <property type="match status" value="1"/>
</dbReference>
<evidence type="ECO:0000256" key="5">
    <source>
        <dbReference type="PROSITE-ProRule" id="PRU10141"/>
    </source>
</evidence>
<dbReference type="Gene3D" id="1.10.510.10">
    <property type="entry name" value="Transferase(Phosphotransferase) domain 1"/>
    <property type="match status" value="1"/>
</dbReference>
<keyword evidence="4 5" id="KW-0067">ATP-binding</keyword>
<dbReference type="PROSITE" id="PS00108">
    <property type="entry name" value="PROTEIN_KINASE_ST"/>
    <property type="match status" value="1"/>
</dbReference>
<protein>
    <submittedName>
        <fullName evidence="7">Serine/threonine protein kinase</fullName>
    </submittedName>
</protein>
<dbReference type="Gene3D" id="3.30.200.20">
    <property type="entry name" value="Phosphorylase Kinase, domain 1"/>
    <property type="match status" value="1"/>
</dbReference>
<evidence type="ECO:0000256" key="3">
    <source>
        <dbReference type="ARBA" id="ARBA00022777"/>
    </source>
</evidence>
<dbReference type="CDD" id="cd14014">
    <property type="entry name" value="STKc_PknB_like"/>
    <property type="match status" value="1"/>
</dbReference>
<keyword evidence="1" id="KW-0808">Transferase</keyword>
<evidence type="ECO:0000259" key="6">
    <source>
        <dbReference type="PROSITE" id="PS50011"/>
    </source>
</evidence>
<feature type="domain" description="Protein kinase" evidence="6">
    <location>
        <begin position="17"/>
        <end position="263"/>
    </location>
</feature>
<keyword evidence="8" id="KW-1185">Reference proteome</keyword>
<dbReference type="PROSITE" id="PS50011">
    <property type="entry name" value="PROTEIN_KINASE_DOM"/>
    <property type="match status" value="1"/>
</dbReference>